<dbReference type="PANTHER" id="PTHR23028:SF53">
    <property type="entry name" value="ACYL_TRANSF_3 DOMAIN-CONTAINING PROTEIN"/>
    <property type="match status" value="1"/>
</dbReference>
<dbReference type="EMBL" id="WHPF01000008">
    <property type="protein sequence ID" value="NNV56332.1"/>
    <property type="molecule type" value="Genomic_DNA"/>
</dbReference>
<dbReference type="InterPro" id="IPR050879">
    <property type="entry name" value="Acyltransferase_3"/>
</dbReference>
<feature type="domain" description="Acyltransferase 3" evidence="2">
    <location>
        <begin position="7"/>
        <end position="354"/>
    </location>
</feature>
<dbReference type="GO" id="GO:0000271">
    <property type="term" value="P:polysaccharide biosynthetic process"/>
    <property type="evidence" value="ECO:0007669"/>
    <property type="project" value="TreeGrafter"/>
</dbReference>
<sequence>MTAKRFYNLDGLRFFAAIFVVLGHAEIIKEKFGLPSFYQTPFFSNAGPIAVTFFFVLSGFLITYLLLIEKQQCQPGKRINIFRFYKNRMLRIWPLYYSLLLLIFFVFPFIPLFQYPGYDGSFPKNELTALGYYLGFMPNFADHNFGNVLYFGQTWSLGVEEFFYLCFPVGLYLLPYKKLLPFFVALTAVSIAITGISKNWCNGNDTGLSMLCIYISRYKIYAFAAGAIAAYGYLQAPEIKVVQTQKKLIGKMAILLFIIMLALVLSGTSFGMFTHLIYTVLFAGFLFGATVSNIKLHLLNNAMVVYAGKISYGIYMLHPLAIVLCVKLLYINTGNAIITTLLFSASTIMVTIIMAMISYAVIEKPFLYRKKLTLIQHINTTAN</sequence>
<dbReference type="PANTHER" id="PTHR23028">
    <property type="entry name" value="ACETYLTRANSFERASE"/>
    <property type="match status" value="1"/>
</dbReference>
<keyword evidence="1" id="KW-0812">Transmembrane</keyword>
<dbReference type="InterPro" id="IPR002656">
    <property type="entry name" value="Acyl_transf_3_dom"/>
</dbReference>
<keyword evidence="3" id="KW-0012">Acyltransferase</keyword>
<gene>
    <name evidence="3" type="ORF">GD597_12750</name>
</gene>
<dbReference type="GO" id="GO:0016020">
    <property type="term" value="C:membrane"/>
    <property type="evidence" value="ECO:0007669"/>
    <property type="project" value="TreeGrafter"/>
</dbReference>
<feature type="transmembrane region" description="Helical" evidence="1">
    <location>
        <begin position="276"/>
        <end position="298"/>
    </location>
</feature>
<keyword evidence="3" id="KW-0808">Transferase</keyword>
<feature type="transmembrane region" description="Helical" evidence="1">
    <location>
        <begin position="49"/>
        <end position="68"/>
    </location>
</feature>
<feature type="transmembrane region" description="Helical" evidence="1">
    <location>
        <begin position="310"/>
        <end position="330"/>
    </location>
</feature>
<feature type="transmembrane region" description="Helical" evidence="1">
    <location>
        <begin position="248"/>
        <end position="270"/>
    </location>
</feature>
<keyword evidence="1" id="KW-1133">Transmembrane helix</keyword>
<protein>
    <submittedName>
        <fullName evidence="3">Acyltransferase family protein</fullName>
    </submittedName>
</protein>
<reference evidence="3" key="1">
    <citation type="submission" date="2019-10" db="EMBL/GenBank/DDBJ databases">
        <title>Draft genome sequence of Panacibacter sp. KCS-6.</title>
        <authorList>
            <person name="Yim K.J."/>
        </authorList>
    </citation>
    <scope>NUCLEOTIDE SEQUENCE</scope>
    <source>
        <strain evidence="3">KCS-6</strain>
    </source>
</reference>
<name>A0A8J8FGP6_9BACT</name>
<feature type="transmembrane region" description="Helical" evidence="1">
    <location>
        <begin position="336"/>
        <end position="362"/>
    </location>
</feature>
<dbReference type="RefSeq" id="WP_171608270.1">
    <property type="nucleotide sequence ID" value="NZ_WHPF01000008.1"/>
</dbReference>
<evidence type="ECO:0000259" key="2">
    <source>
        <dbReference type="Pfam" id="PF01757"/>
    </source>
</evidence>
<evidence type="ECO:0000313" key="4">
    <source>
        <dbReference type="Proteomes" id="UP000598971"/>
    </source>
</evidence>
<feature type="transmembrane region" description="Helical" evidence="1">
    <location>
        <begin position="89"/>
        <end position="110"/>
    </location>
</feature>
<dbReference type="AlphaFoldDB" id="A0A8J8FGP6"/>
<dbReference type="Proteomes" id="UP000598971">
    <property type="component" value="Unassembled WGS sequence"/>
</dbReference>
<dbReference type="Pfam" id="PF01757">
    <property type="entry name" value="Acyl_transf_3"/>
    <property type="match status" value="1"/>
</dbReference>
<keyword evidence="1" id="KW-0472">Membrane</keyword>
<evidence type="ECO:0000256" key="1">
    <source>
        <dbReference type="SAM" id="Phobius"/>
    </source>
</evidence>
<dbReference type="GO" id="GO:0016747">
    <property type="term" value="F:acyltransferase activity, transferring groups other than amino-acyl groups"/>
    <property type="evidence" value="ECO:0007669"/>
    <property type="project" value="InterPro"/>
</dbReference>
<proteinExistence type="predicted"/>
<feature type="transmembrane region" description="Helical" evidence="1">
    <location>
        <begin position="218"/>
        <end position="236"/>
    </location>
</feature>
<feature type="transmembrane region" description="Helical" evidence="1">
    <location>
        <begin position="155"/>
        <end position="174"/>
    </location>
</feature>
<comment type="caution">
    <text evidence="3">The sequence shown here is derived from an EMBL/GenBank/DDBJ whole genome shotgun (WGS) entry which is preliminary data.</text>
</comment>
<organism evidence="3 4">
    <name type="scientific">Limnovirga soli</name>
    <dbReference type="NCBI Taxonomy" id="2656915"/>
    <lineage>
        <taxon>Bacteria</taxon>
        <taxon>Pseudomonadati</taxon>
        <taxon>Bacteroidota</taxon>
        <taxon>Chitinophagia</taxon>
        <taxon>Chitinophagales</taxon>
        <taxon>Chitinophagaceae</taxon>
        <taxon>Limnovirga</taxon>
    </lineage>
</organism>
<evidence type="ECO:0000313" key="3">
    <source>
        <dbReference type="EMBL" id="NNV56332.1"/>
    </source>
</evidence>
<feature type="transmembrane region" description="Helical" evidence="1">
    <location>
        <begin position="179"/>
        <end position="198"/>
    </location>
</feature>
<keyword evidence="4" id="KW-1185">Reference proteome</keyword>
<accession>A0A8J8FGP6</accession>